<keyword evidence="1" id="KW-0812">Transmembrane</keyword>
<dbReference type="EMBL" id="HACA01002773">
    <property type="protein sequence ID" value="CDW20134.1"/>
    <property type="molecule type" value="Transcribed_RNA"/>
</dbReference>
<evidence type="ECO:0000313" key="2">
    <source>
        <dbReference type="EMBL" id="CDW20134.1"/>
    </source>
</evidence>
<protein>
    <submittedName>
        <fullName evidence="2">Uncharacterized protein</fullName>
    </submittedName>
</protein>
<feature type="transmembrane region" description="Helical" evidence="1">
    <location>
        <begin position="44"/>
        <end position="65"/>
    </location>
</feature>
<evidence type="ECO:0000256" key="1">
    <source>
        <dbReference type="SAM" id="Phobius"/>
    </source>
</evidence>
<feature type="non-terminal residue" evidence="2">
    <location>
        <position position="1"/>
    </location>
</feature>
<keyword evidence="1" id="KW-1133">Transmembrane helix</keyword>
<accession>A0A0K2T236</accession>
<organism evidence="2">
    <name type="scientific">Lepeophtheirus salmonis</name>
    <name type="common">Salmon louse</name>
    <name type="synonym">Caligus salmonis</name>
    <dbReference type="NCBI Taxonomy" id="72036"/>
    <lineage>
        <taxon>Eukaryota</taxon>
        <taxon>Metazoa</taxon>
        <taxon>Ecdysozoa</taxon>
        <taxon>Arthropoda</taxon>
        <taxon>Crustacea</taxon>
        <taxon>Multicrustacea</taxon>
        <taxon>Hexanauplia</taxon>
        <taxon>Copepoda</taxon>
        <taxon>Siphonostomatoida</taxon>
        <taxon>Caligidae</taxon>
        <taxon>Lepeophtheirus</taxon>
    </lineage>
</organism>
<proteinExistence type="predicted"/>
<reference evidence="2" key="1">
    <citation type="submission" date="2014-05" db="EMBL/GenBank/DDBJ databases">
        <authorList>
            <person name="Chronopoulou M."/>
        </authorList>
    </citation>
    <scope>NUCLEOTIDE SEQUENCE</scope>
    <source>
        <tissue evidence="2">Whole organism</tissue>
    </source>
</reference>
<dbReference type="AlphaFoldDB" id="A0A0K2T236"/>
<keyword evidence="1" id="KW-0472">Membrane</keyword>
<sequence length="105" mass="11715">LLILPINLLLINFLVSSNFCFFFLTDLAPDAEEDLLLLDLESLAVAPLFFFSLLFLPPAFLRGLLLGFLEEAEREENSTSVSSSTRSVLYRLGSKRPLLESSISC</sequence>
<name>A0A0K2T236_LEPSM</name>
<feature type="transmembrane region" description="Helical" evidence="1">
    <location>
        <begin position="7"/>
        <end position="24"/>
    </location>
</feature>